<keyword evidence="2" id="KW-1185">Reference proteome</keyword>
<comment type="caution">
    <text evidence="1">The sequence shown here is derived from an EMBL/GenBank/DDBJ whole genome shotgun (WGS) entry which is preliminary data.</text>
</comment>
<name>A0ACC2WF08_9TREE</name>
<sequence>MSVRPAQKNDAPEMARILYEAMRTTRSFGAVWPAVYKDNWLDVQADYCQQHINEPHSVALVSTDEKRALSGMLYGRFVTEEIASAETTLVDYGIDTGVLGRLDDEPFQSLL</sequence>
<dbReference type="Proteomes" id="UP001230649">
    <property type="component" value="Unassembled WGS sequence"/>
</dbReference>
<accession>A0ACC2WF08</accession>
<organism evidence="1 2">
    <name type="scientific">Naganishia adeliensis</name>
    <dbReference type="NCBI Taxonomy" id="92952"/>
    <lineage>
        <taxon>Eukaryota</taxon>
        <taxon>Fungi</taxon>
        <taxon>Dikarya</taxon>
        <taxon>Basidiomycota</taxon>
        <taxon>Agaricomycotina</taxon>
        <taxon>Tremellomycetes</taxon>
        <taxon>Filobasidiales</taxon>
        <taxon>Filobasidiaceae</taxon>
        <taxon>Naganishia</taxon>
    </lineage>
</organism>
<evidence type="ECO:0000313" key="1">
    <source>
        <dbReference type="EMBL" id="KAJ9110333.1"/>
    </source>
</evidence>
<reference evidence="1" key="1">
    <citation type="submission" date="2023-04" db="EMBL/GenBank/DDBJ databases">
        <title>Draft Genome sequencing of Naganishia species isolated from polar environments using Oxford Nanopore Technology.</title>
        <authorList>
            <person name="Leo P."/>
            <person name="Venkateswaran K."/>
        </authorList>
    </citation>
    <scope>NUCLEOTIDE SEQUENCE</scope>
    <source>
        <strain evidence="1">MNA-CCFEE 5262</strain>
    </source>
</reference>
<evidence type="ECO:0000313" key="2">
    <source>
        <dbReference type="Proteomes" id="UP001230649"/>
    </source>
</evidence>
<gene>
    <name evidence="1" type="ORF">QFC20_002928</name>
</gene>
<proteinExistence type="predicted"/>
<protein>
    <submittedName>
        <fullName evidence="1">Uncharacterized protein</fullName>
    </submittedName>
</protein>
<dbReference type="EMBL" id="JASBWS010000024">
    <property type="protein sequence ID" value="KAJ9110333.1"/>
    <property type="molecule type" value="Genomic_DNA"/>
</dbReference>